<dbReference type="AlphaFoldDB" id="C6TLS8"/>
<evidence type="ECO:0000313" key="1">
    <source>
        <dbReference type="EMBL" id="ACU23870.1"/>
    </source>
</evidence>
<name>C6TLS8_SOYBN</name>
<organism evidence="1">
    <name type="scientific">Glycine max</name>
    <name type="common">Soybean</name>
    <name type="synonym">Glycine hispida</name>
    <dbReference type="NCBI Taxonomy" id="3847"/>
    <lineage>
        <taxon>Eukaryota</taxon>
        <taxon>Viridiplantae</taxon>
        <taxon>Streptophyta</taxon>
        <taxon>Embryophyta</taxon>
        <taxon>Tracheophyta</taxon>
        <taxon>Spermatophyta</taxon>
        <taxon>Magnoliopsida</taxon>
        <taxon>eudicotyledons</taxon>
        <taxon>Gunneridae</taxon>
        <taxon>Pentapetalae</taxon>
        <taxon>rosids</taxon>
        <taxon>fabids</taxon>
        <taxon>Fabales</taxon>
        <taxon>Fabaceae</taxon>
        <taxon>Papilionoideae</taxon>
        <taxon>50 kb inversion clade</taxon>
        <taxon>NPAAA clade</taxon>
        <taxon>indigoferoid/millettioid clade</taxon>
        <taxon>Phaseoleae</taxon>
        <taxon>Glycine</taxon>
        <taxon>Glycine subgen. Soja</taxon>
    </lineage>
</organism>
<proteinExistence type="evidence at transcript level"/>
<accession>C6TLS8</accession>
<sequence>MVSLTELSGHPALRLMHLARRQAQVLVKNIWNTHYIVTNMAESKCFSCNICFFNFWSLYNNIWIVRTCWLDIDCLFRSE</sequence>
<dbReference type="EMBL" id="BT098671">
    <property type="protein sequence ID" value="ACU23870.1"/>
    <property type="molecule type" value="mRNA"/>
</dbReference>
<protein>
    <submittedName>
        <fullName evidence="1">Uncharacterized protein</fullName>
    </submittedName>
</protein>
<reference evidence="1" key="1">
    <citation type="submission" date="2009-08" db="EMBL/GenBank/DDBJ databases">
        <authorList>
            <person name="Cheung F."/>
            <person name="Xiao Y."/>
            <person name="Chan A."/>
            <person name="Moskal W."/>
            <person name="Town C.D."/>
        </authorList>
    </citation>
    <scope>NUCLEOTIDE SEQUENCE</scope>
</reference>